<gene>
    <name evidence="1" type="primary">jg26708</name>
    <name evidence="1" type="ORF">PAEG_LOCUS4980</name>
</gene>
<organism evidence="1 2">
    <name type="scientific">Pararge aegeria aegeria</name>
    <dbReference type="NCBI Taxonomy" id="348720"/>
    <lineage>
        <taxon>Eukaryota</taxon>
        <taxon>Metazoa</taxon>
        <taxon>Ecdysozoa</taxon>
        <taxon>Arthropoda</taxon>
        <taxon>Hexapoda</taxon>
        <taxon>Insecta</taxon>
        <taxon>Pterygota</taxon>
        <taxon>Neoptera</taxon>
        <taxon>Endopterygota</taxon>
        <taxon>Lepidoptera</taxon>
        <taxon>Glossata</taxon>
        <taxon>Ditrysia</taxon>
        <taxon>Papilionoidea</taxon>
        <taxon>Nymphalidae</taxon>
        <taxon>Satyrinae</taxon>
        <taxon>Satyrini</taxon>
        <taxon>Parargina</taxon>
        <taxon>Pararge</taxon>
    </lineage>
</organism>
<evidence type="ECO:0000313" key="1">
    <source>
        <dbReference type="EMBL" id="CAH2217058.1"/>
    </source>
</evidence>
<proteinExistence type="predicted"/>
<sequence length="184" mass="21604">MEKLKRKTILINILNIISNILLIDESDNIKHQIFNIIISDDDIGKLIIPVLKDTKDTWEKYVEYKNEYLDIEEWHKQLDLVGDNKFIHKCMETDTDVQEMEFNDNIDALRKTKSNFDLGDIDSLFEESDEEPVSKKAKFDFDVDNLIGKIESNVEQLCQVKENVLSEYKSRIKCVCDRLRNIVS</sequence>
<comment type="caution">
    <text evidence="1">The sequence shown here is derived from an EMBL/GenBank/DDBJ whole genome shotgun (WGS) entry which is preliminary data.</text>
</comment>
<protein>
    <submittedName>
        <fullName evidence="1">Jg26708 protein</fullName>
    </submittedName>
</protein>
<dbReference type="AlphaFoldDB" id="A0A8S4QNV6"/>
<dbReference type="EMBL" id="CAKXAJ010017687">
    <property type="protein sequence ID" value="CAH2217058.1"/>
    <property type="molecule type" value="Genomic_DNA"/>
</dbReference>
<accession>A0A8S4QNV6</accession>
<dbReference type="OrthoDB" id="6088000at2759"/>
<evidence type="ECO:0000313" key="2">
    <source>
        <dbReference type="Proteomes" id="UP000838756"/>
    </source>
</evidence>
<name>A0A8S4QNV6_9NEOP</name>
<dbReference type="Proteomes" id="UP000838756">
    <property type="component" value="Unassembled WGS sequence"/>
</dbReference>
<reference evidence="1" key="1">
    <citation type="submission" date="2022-03" db="EMBL/GenBank/DDBJ databases">
        <authorList>
            <person name="Lindestad O."/>
        </authorList>
    </citation>
    <scope>NUCLEOTIDE SEQUENCE</scope>
</reference>
<keyword evidence="2" id="KW-1185">Reference proteome</keyword>